<sequence>MENRRMIQTLASPQATRNRDGTYSLEHTWQAEVTLEEREFACWVVHDEQPPLKANVTLQGQVHRQGKGRSVQPYKLQGPLQRSEPGTRIRLTYTSSGFATHQVTVTWLKNKHELPNPQTSVQYSGYTYNVTSSVLVLLTDDDVFSHVICHVEHKLTLFFQKTIGLDQYLRVPPTVTVFQSSTSSSLVAVTCLVQRFYPQNVHLTWLEDCHTLKGAEQPTFKKNDDGSYTLENLLLVNASVQGPERVLTCMVEHEGQPPKRANLILSTRAHTAYKPIGSTGPEMPALIFVVFLLGLKVLLVMSFTATYICRKWN</sequence>
<dbReference type="STRING" id="60711.ENSCSAP00000006953"/>
<protein>
    <recommendedName>
        <fullName evidence="4">Ig-like domain-containing protein</fullName>
    </recommendedName>
</protein>
<dbReference type="InterPro" id="IPR013783">
    <property type="entry name" value="Ig-like_fold"/>
</dbReference>
<dbReference type="SUPFAM" id="SSF48726">
    <property type="entry name" value="Immunoglobulin"/>
    <property type="match status" value="2"/>
</dbReference>
<evidence type="ECO:0000256" key="3">
    <source>
        <dbReference type="SAM" id="Phobius"/>
    </source>
</evidence>
<evidence type="ECO:0000256" key="2">
    <source>
        <dbReference type="ARBA" id="ARBA00023180"/>
    </source>
</evidence>
<dbReference type="Proteomes" id="UP000029965">
    <property type="component" value="Chromosome 2"/>
</dbReference>
<dbReference type="EMBL" id="AQIB01152722">
    <property type="status" value="NOT_ANNOTATED_CDS"/>
    <property type="molecule type" value="Genomic_DNA"/>
</dbReference>
<dbReference type="OMA" id="YICRRWN"/>
<keyword evidence="6" id="KW-1185">Reference proteome</keyword>
<accession>A0A0D9REB4</accession>
<evidence type="ECO:0000313" key="5">
    <source>
        <dbReference type="Ensembl" id="ENSCSAP00000006953.1"/>
    </source>
</evidence>
<dbReference type="eggNOG" id="ENOG502S1XD">
    <property type="taxonomic scope" value="Eukaryota"/>
</dbReference>
<dbReference type="AlphaFoldDB" id="A0A0D9REB4"/>
<evidence type="ECO:0000256" key="1">
    <source>
        <dbReference type="ARBA" id="ARBA00023157"/>
    </source>
</evidence>
<keyword evidence="3" id="KW-0812">Transmembrane</keyword>
<dbReference type="Pfam" id="PF07654">
    <property type="entry name" value="C1-set"/>
    <property type="match status" value="2"/>
</dbReference>
<reference evidence="5" key="3">
    <citation type="submission" date="2025-09" db="UniProtKB">
        <authorList>
            <consortium name="Ensembl"/>
        </authorList>
    </citation>
    <scope>IDENTIFICATION</scope>
</reference>
<dbReference type="InterPro" id="IPR003597">
    <property type="entry name" value="Ig_C1-set"/>
</dbReference>
<keyword evidence="3" id="KW-0472">Membrane</keyword>
<reference evidence="5" key="2">
    <citation type="submission" date="2025-08" db="UniProtKB">
        <authorList>
            <consortium name="Ensembl"/>
        </authorList>
    </citation>
    <scope>IDENTIFICATION</scope>
</reference>
<keyword evidence="3" id="KW-1133">Transmembrane helix</keyword>
<dbReference type="InterPro" id="IPR036179">
    <property type="entry name" value="Ig-like_dom_sf"/>
</dbReference>
<dbReference type="SMART" id="SM00407">
    <property type="entry name" value="IGc1"/>
    <property type="match status" value="1"/>
</dbReference>
<reference evidence="5 6" key="1">
    <citation type="submission" date="2014-03" db="EMBL/GenBank/DDBJ databases">
        <authorList>
            <person name="Warren W."/>
            <person name="Wilson R.K."/>
        </authorList>
    </citation>
    <scope>NUCLEOTIDE SEQUENCE</scope>
</reference>
<dbReference type="Ensembl" id="ENSCSAT00000008819.1">
    <property type="protein sequence ID" value="ENSCSAP00000006953.1"/>
    <property type="gene ID" value="ENSCSAG00000010732.1"/>
</dbReference>
<dbReference type="PROSITE" id="PS50835">
    <property type="entry name" value="IG_LIKE"/>
    <property type="match status" value="1"/>
</dbReference>
<dbReference type="Bgee" id="ENSCSAG00000010732">
    <property type="expression patterns" value="Expressed in caudate nucleus and 4 other cell types or tissues"/>
</dbReference>
<organism evidence="5 6">
    <name type="scientific">Chlorocebus sabaeus</name>
    <name type="common">Green monkey</name>
    <name type="synonym">Simia sabaea</name>
    <dbReference type="NCBI Taxonomy" id="60711"/>
    <lineage>
        <taxon>Eukaryota</taxon>
        <taxon>Metazoa</taxon>
        <taxon>Chordata</taxon>
        <taxon>Craniata</taxon>
        <taxon>Vertebrata</taxon>
        <taxon>Euteleostomi</taxon>
        <taxon>Mammalia</taxon>
        <taxon>Eutheria</taxon>
        <taxon>Euarchontoglires</taxon>
        <taxon>Primates</taxon>
        <taxon>Haplorrhini</taxon>
        <taxon>Catarrhini</taxon>
        <taxon>Cercopithecidae</taxon>
        <taxon>Cercopithecinae</taxon>
        <taxon>Chlorocebus</taxon>
    </lineage>
</organism>
<keyword evidence="2" id="KW-0325">Glycoprotein</keyword>
<dbReference type="FunFam" id="2.60.40.10:FF:001726">
    <property type="entry name" value="Signal-regulatory protein beta 3"/>
    <property type="match status" value="1"/>
</dbReference>
<dbReference type="PANTHER" id="PTHR19971">
    <property type="entry name" value="SIGNAL-REGULATORY PROTEIN BETA"/>
    <property type="match status" value="1"/>
</dbReference>
<proteinExistence type="predicted"/>
<dbReference type="Gene3D" id="2.60.40.10">
    <property type="entry name" value="Immunoglobulins"/>
    <property type="match status" value="3"/>
</dbReference>
<feature type="transmembrane region" description="Helical" evidence="3">
    <location>
        <begin position="285"/>
        <end position="309"/>
    </location>
</feature>
<evidence type="ECO:0000259" key="4">
    <source>
        <dbReference type="PROSITE" id="PS50835"/>
    </source>
</evidence>
<dbReference type="InterPro" id="IPR007110">
    <property type="entry name" value="Ig-like_dom"/>
</dbReference>
<feature type="domain" description="Ig-like" evidence="4">
    <location>
        <begin position="173"/>
        <end position="266"/>
    </location>
</feature>
<name>A0A0D9REB4_CHLSB</name>
<dbReference type="InterPro" id="IPR051755">
    <property type="entry name" value="Ig-like_CS_Receptor"/>
</dbReference>
<keyword evidence="1" id="KW-1015">Disulfide bond</keyword>
<dbReference type="GeneTree" id="ENSGT00960000186656"/>
<evidence type="ECO:0000313" key="6">
    <source>
        <dbReference type="Proteomes" id="UP000029965"/>
    </source>
</evidence>